<dbReference type="Pfam" id="PF09637">
    <property type="entry name" value="Med18"/>
    <property type="match status" value="1"/>
</dbReference>
<dbReference type="InterPro" id="IPR019095">
    <property type="entry name" value="Mediator_Med18"/>
</dbReference>
<dbReference type="EMBL" id="SPRC01000045">
    <property type="protein sequence ID" value="TIB76526.1"/>
    <property type="molecule type" value="Genomic_DNA"/>
</dbReference>
<evidence type="ECO:0000256" key="1">
    <source>
        <dbReference type="ARBA" id="ARBA00010208"/>
    </source>
</evidence>
<dbReference type="Gene3D" id="2.40.320.10">
    <property type="entry name" value="Hypothetical Protein Pfu-838710-001"/>
    <property type="match status" value="1"/>
</dbReference>
<dbReference type="InterPro" id="IPR019407">
    <property type="entry name" value="CTU2"/>
</dbReference>
<comment type="subcellular location">
    <subcellularLocation>
        <location evidence="2">Cytoplasm</location>
    </subcellularLocation>
</comment>
<comment type="function">
    <text evidence="2">Plays a central role in 2-thiolation of mcm(5)S(2)U at tRNA wobble positions of tRNA(Lys), tRNA(Glu) and tRNA(Gln). May act by forming a heterodimer with NCS6 that ligates sulfur from thiocarboxylated URM1 onto the uridine of tRNAs at wobble position. Prior mcm(5) tRNA modification by the elongator complex is required for 2-thiolation. May also be involved in protein urmylation.</text>
</comment>
<comment type="pathway">
    <text evidence="2">tRNA modification; 5-methoxycarbonylmethyl-2-thiouridine-tRNA biosynthesis.</text>
</comment>
<feature type="region of interest" description="Disordered" evidence="3">
    <location>
        <begin position="165"/>
        <end position="185"/>
    </location>
</feature>
<dbReference type="GO" id="GO:0000049">
    <property type="term" value="F:tRNA binding"/>
    <property type="evidence" value="ECO:0007669"/>
    <property type="project" value="InterPro"/>
</dbReference>
<dbReference type="Gene3D" id="3.30.200.40">
    <property type="entry name" value="Scavenger mRNA decapping enzyme, N-terminal domain"/>
    <property type="match status" value="1"/>
</dbReference>
<dbReference type="GO" id="GO:0016787">
    <property type="term" value="F:hydrolase activity"/>
    <property type="evidence" value="ECO:0007669"/>
    <property type="project" value="InterPro"/>
</dbReference>
<dbReference type="Gene3D" id="3.30.428.10">
    <property type="entry name" value="HIT-like"/>
    <property type="match status" value="1"/>
</dbReference>
<dbReference type="GO" id="GO:0032447">
    <property type="term" value="P:protein urmylation"/>
    <property type="evidence" value="ECO:0007669"/>
    <property type="project" value="UniProtKB-UniRule"/>
</dbReference>
<keyword evidence="2" id="KW-0963">Cytoplasm</keyword>
<dbReference type="InterPro" id="IPR036265">
    <property type="entry name" value="HIT-like_sf"/>
</dbReference>
<dbReference type="UniPathway" id="UPA00988"/>
<dbReference type="SUPFAM" id="SSF102860">
    <property type="entry name" value="mRNA decapping enzyme DcpS N-terminal domain"/>
    <property type="match status" value="1"/>
</dbReference>
<dbReference type="GO" id="GO:0000340">
    <property type="term" value="F:RNA 7-methylguanosine cap binding"/>
    <property type="evidence" value="ECO:0007669"/>
    <property type="project" value="TreeGrafter"/>
</dbReference>
<dbReference type="GO" id="GO:0034227">
    <property type="term" value="P:tRNA thio-modification"/>
    <property type="evidence" value="ECO:0007669"/>
    <property type="project" value="UniProtKB-UniRule"/>
</dbReference>
<dbReference type="GO" id="GO:0016592">
    <property type="term" value="C:mediator complex"/>
    <property type="evidence" value="ECO:0007669"/>
    <property type="project" value="InterPro"/>
</dbReference>
<dbReference type="AlphaFoldDB" id="A0A4V4MXM6"/>
<comment type="caution">
    <text evidence="4">The sequence shown here is derived from an EMBL/GenBank/DDBJ whole genome shotgun (WGS) entry which is preliminary data.</text>
</comment>
<dbReference type="InterPro" id="IPR011145">
    <property type="entry name" value="Scavenger_mRNA_decap_enz_N"/>
</dbReference>
<dbReference type="Pfam" id="PF05652">
    <property type="entry name" value="DcpS"/>
    <property type="match status" value="1"/>
</dbReference>
<comment type="similarity">
    <text evidence="2">Belongs to the CTU2/NCS2 family.</text>
</comment>
<evidence type="ECO:0000313" key="4">
    <source>
        <dbReference type="EMBL" id="TIB76526.1"/>
    </source>
</evidence>
<dbReference type="Proteomes" id="UP000310685">
    <property type="component" value="Unassembled WGS sequence"/>
</dbReference>
<dbReference type="GO" id="GO:0000290">
    <property type="term" value="P:deadenylation-dependent decapping of nuclear-transcribed mRNA"/>
    <property type="evidence" value="ECO:0007669"/>
    <property type="project" value="InterPro"/>
</dbReference>
<dbReference type="Gene3D" id="3.30.2240.10">
    <property type="entry name" value="mRNA decapping enzyme DcpS N-terminal domain"/>
    <property type="match status" value="1"/>
</dbReference>
<accession>A0A4V4MXM6</accession>
<protein>
    <recommendedName>
        <fullName evidence="2">Cytoplasmic tRNA 2-thiolation protein 2</fullName>
    </recommendedName>
</protein>
<feature type="region of interest" description="Disordered" evidence="3">
    <location>
        <begin position="1"/>
        <end position="21"/>
    </location>
</feature>
<sequence length="884" mass="99216">MSCGNPQSDVKDPGAETPERRTKPKNKICLKCKTEAPVIQVRHALYCRNCFIFTTSGKFLKWFLATFKTTDIYPAFYIGVSGGPSSRYLLHVLQTQLTPRKGKGNFIRPGAAEKLVVIYVNHANVVPGAQNLRKDIENMIKGYPNAEIIEVDVDSAWKDSQSSISAQLSGLPGQPPSGTTSSSTADLFDSTLATSSLESHLSLLTHHLILREARKHADGLVGKDKELPLFLATSATRVTIKLLSSMSRGRGWSLGSGEVQPESSQFGMRIYQPLLNTSSKEIAYFNKYVVPDDSKPVVNRTFSTFAPPKSSIDRLTEELVVSLERGFPSTVSTVAKTGNKISFAGEAKEGERLCTLCGWPARAKANDWKNGIAITKLDDKVESTESDQPSLADILCYGCYTNLTDSRARSEVNYALPGWTNEYAESQKLTEESMHKDTIKELFRGLKDIKVINNDPLIKKAAISGLSSKNELAVIIFEKSAFHESNFNQFDHLIDNHVMIQQNDIYHVLTSSSTPTPNDQKVTVIYPATQKHLDKHSKSEVSLFRETPEVFNTIVKPYIDGLPLKETKWISSLVSGEAENETYYYKGNSFVIAADYKWDKQDLNTLYLQVVVKDLSLKCLRDLRSSHILLLKSMREEVGNVLKMNWDLDLSQVKLAVHYQPTYYVFHVHVVSVNYTSFPGLNVGQAHLLDDIIEMMSITYECILLGTFDVGLLDKVKNKLRVNCDKNYDLKSHEIVFSVSAGPNTTNGRMVMRRDALDERAKWNAIRMFRAEPALLIRSTIDFELEDIDTSIPFIQSLGYAYNHEFTKRGEAYIYNDAIVSVYQLYNSNDEIVHAQNVWMAEVRSLPVIPDQSASIDPLNIAISNCLKLKQTLKPLIQLKRVEH</sequence>
<dbReference type="Pfam" id="PF11969">
    <property type="entry name" value="DcpS_C"/>
    <property type="match status" value="1"/>
</dbReference>
<proteinExistence type="inferred from homology"/>
<evidence type="ECO:0000256" key="3">
    <source>
        <dbReference type="SAM" id="MobiDB-lite"/>
    </source>
</evidence>
<dbReference type="SUPFAM" id="SSF54197">
    <property type="entry name" value="HIT-like"/>
    <property type="match status" value="1"/>
</dbReference>
<dbReference type="PANTHER" id="PTHR12978">
    <property type="entry name" value="HISTIDINE TRIAD HIT PROTEIN MEMBER"/>
    <property type="match status" value="1"/>
</dbReference>
<dbReference type="InterPro" id="IPR008594">
    <property type="entry name" value="DcpS/DCS2"/>
</dbReference>
<dbReference type="HAMAP" id="MF_03054">
    <property type="entry name" value="CTU2"/>
    <property type="match status" value="1"/>
</dbReference>
<dbReference type="GO" id="GO:0000932">
    <property type="term" value="C:P-body"/>
    <property type="evidence" value="ECO:0007669"/>
    <property type="project" value="TreeGrafter"/>
</dbReference>
<name>A0A4V4MXM6_9BASI</name>
<dbReference type="Gene3D" id="3.40.50.620">
    <property type="entry name" value="HUPs"/>
    <property type="match status" value="1"/>
</dbReference>
<dbReference type="InterPro" id="IPR014729">
    <property type="entry name" value="Rossmann-like_a/b/a_fold"/>
</dbReference>
<feature type="compositionally biased region" description="Low complexity" evidence="3">
    <location>
        <begin position="167"/>
        <end position="185"/>
    </location>
</feature>
<dbReference type="PANTHER" id="PTHR12978:SF0">
    <property type="entry name" value="M7GPPPX DIPHOSPHATASE"/>
    <property type="match status" value="1"/>
</dbReference>
<comment type="similarity">
    <text evidence="1">Belongs to the HIT family.</text>
</comment>
<dbReference type="GO" id="GO:0006357">
    <property type="term" value="P:regulation of transcription by RNA polymerase II"/>
    <property type="evidence" value="ECO:0007669"/>
    <property type="project" value="InterPro"/>
</dbReference>
<keyword evidence="2" id="KW-0819">tRNA processing</keyword>
<dbReference type="GO" id="GO:0002098">
    <property type="term" value="P:tRNA wobble uridine modification"/>
    <property type="evidence" value="ECO:0007669"/>
    <property type="project" value="UniProtKB-UniRule"/>
</dbReference>
<feature type="compositionally biased region" description="Basic and acidic residues" evidence="3">
    <location>
        <begin position="9"/>
        <end position="21"/>
    </location>
</feature>
<evidence type="ECO:0000313" key="5">
    <source>
        <dbReference type="Proteomes" id="UP000310685"/>
    </source>
</evidence>
<dbReference type="Pfam" id="PF10288">
    <property type="entry name" value="CTU2"/>
    <property type="match status" value="1"/>
</dbReference>
<organism evidence="4 5">
    <name type="scientific">Wallemia mellicola</name>
    <dbReference type="NCBI Taxonomy" id="1708541"/>
    <lineage>
        <taxon>Eukaryota</taxon>
        <taxon>Fungi</taxon>
        <taxon>Dikarya</taxon>
        <taxon>Basidiomycota</taxon>
        <taxon>Wallemiomycotina</taxon>
        <taxon>Wallemiomycetes</taxon>
        <taxon>Wallemiales</taxon>
        <taxon>Wallemiaceae</taxon>
        <taxon>Wallemia</taxon>
    </lineage>
</organism>
<gene>
    <name evidence="2" type="primary">NCS2</name>
    <name evidence="2" type="synonym">CTU2</name>
    <name evidence="4" type="ORF">E3Q22_03487</name>
</gene>
<reference evidence="4 5" key="1">
    <citation type="submission" date="2019-03" db="EMBL/GenBank/DDBJ databases">
        <title>Sequencing 25 genomes of Wallemia mellicola.</title>
        <authorList>
            <person name="Gostincar C."/>
        </authorList>
    </citation>
    <scope>NUCLEOTIDE SEQUENCE [LARGE SCALE GENOMIC DNA]</scope>
    <source>
        <strain evidence="4 5">EXF-6152</strain>
    </source>
</reference>
<evidence type="ECO:0000256" key="2">
    <source>
        <dbReference type="HAMAP-Rule" id="MF_03054"/>
    </source>
</evidence>
<dbReference type="GO" id="GO:0003712">
    <property type="term" value="F:transcription coregulator activity"/>
    <property type="evidence" value="ECO:0007669"/>
    <property type="project" value="InterPro"/>
</dbReference>
<dbReference type="GO" id="GO:0016779">
    <property type="term" value="F:nucleotidyltransferase activity"/>
    <property type="evidence" value="ECO:0007669"/>
    <property type="project" value="UniProtKB-UniRule"/>
</dbReference>